<reference evidence="1" key="1">
    <citation type="submission" date="2020-06" db="EMBL/GenBank/DDBJ databases">
        <authorList>
            <person name="Li T."/>
            <person name="Hu X."/>
            <person name="Zhang T."/>
            <person name="Song X."/>
            <person name="Zhang H."/>
            <person name="Dai N."/>
            <person name="Sheng W."/>
            <person name="Hou X."/>
            <person name="Wei L."/>
        </authorList>
    </citation>
    <scope>NUCLEOTIDE SEQUENCE</scope>
    <source>
        <strain evidence="1">3651</strain>
        <tissue evidence="1">Leaf</tissue>
    </source>
</reference>
<organism evidence="1 2">
    <name type="scientific">Sesamum alatum</name>
    <dbReference type="NCBI Taxonomy" id="300844"/>
    <lineage>
        <taxon>Eukaryota</taxon>
        <taxon>Viridiplantae</taxon>
        <taxon>Streptophyta</taxon>
        <taxon>Embryophyta</taxon>
        <taxon>Tracheophyta</taxon>
        <taxon>Spermatophyta</taxon>
        <taxon>Magnoliopsida</taxon>
        <taxon>eudicotyledons</taxon>
        <taxon>Gunneridae</taxon>
        <taxon>Pentapetalae</taxon>
        <taxon>asterids</taxon>
        <taxon>lamiids</taxon>
        <taxon>Lamiales</taxon>
        <taxon>Pedaliaceae</taxon>
        <taxon>Sesamum</taxon>
    </lineage>
</organism>
<evidence type="ECO:0000313" key="2">
    <source>
        <dbReference type="Proteomes" id="UP001293254"/>
    </source>
</evidence>
<evidence type="ECO:0000313" key="1">
    <source>
        <dbReference type="EMBL" id="KAK4436989.1"/>
    </source>
</evidence>
<dbReference type="EMBL" id="JACGWO010000001">
    <property type="protein sequence ID" value="KAK4436989.1"/>
    <property type="molecule type" value="Genomic_DNA"/>
</dbReference>
<dbReference type="AlphaFoldDB" id="A0AAE1YVC4"/>
<gene>
    <name evidence="1" type="ORF">Salat_0032800</name>
</gene>
<dbReference type="Proteomes" id="UP001293254">
    <property type="component" value="Unassembled WGS sequence"/>
</dbReference>
<accession>A0AAE1YVC4</accession>
<proteinExistence type="predicted"/>
<sequence>MSHINESIESLVSRIKDGLKVLAIFVKESIEWLVFHVKDGLKVLANFVKEFIEWLKRFFHIFSSSWKESLVKLNACFEKISKPSTSKWLCRDFHVLMELVMDIVNELKNLDWCDGGFWDCMSEAAAKVKHTLWEKMNDDPVQFLLQLECLCQILMLFCAF</sequence>
<reference evidence="1" key="2">
    <citation type="journal article" date="2024" name="Plant">
        <title>Genomic evolution and insights into agronomic trait innovations of Sesamum species.</title>
        <authorList>
            <person name="Miao H."/>
            <person name="Wang L."/>
            <person name="Qu L."/>
            <person name="Liu H."/>
            <person name="Sun Y."/>
            <person name="Le M."/>
            <person name="Wang Q."/>
            <person name="Wei S."/>
            <person name="Zheng Y."/>
            <person name="Lin W."/>
            <person name="Duan Y."/>
            <person name="Cao H."/>
            <person name="Xiong S."/>
            <person name="Wang X."/>
            <person name="Wei L."/>
            <person name="Li C."/>
            <person name="Ma Q."/>
            <person name="Ju M."/>
            <person name="Zhao R."/>
            <person name="Li G."/>
            <person name="Mu C."/>
            <person name="Tian Q."/>
            <person name="Mei H."/>
            <person name="Zhang T."/>
            <person name="Gao T."/>
            <person name="Zhang H."/>
        </authorList>
    </citation>
    <scope>NUCLEOTIDE SEQUENCE</scope>
    <source>
        <strain evidence="1">3651</strain>
    </source>
</reference>
<name>A0AAE1YVC4_9LAMI</name>
<protein>
    <submittedName>
        <fullName evidence="1">Uncharacterized protein</fullName>
    </submittedName>
</protein>
<keyword evidence="2" id="KW-1185">Reference proteome</keyword>
<comment type="caution">
    <text evidence="1">The sequence shown here is derived from an EMBL/GenBank/DDBJ whole genome shotgun (WGS) entry which is preliminary data.</text>
</comment>